<protein>
    <submittedName>
        <fullName evidence="2">Zn(2)-C6 fungal-type domain-containing protein</fullName>
    </submittedName>
</protein>
<feature type="compositionally biased region" description="Low complexity" evidence="1">
    <location>
        <begin position="36"/>
        <end position="60"/>
    </location>
</feature>
<evidence type="ECO:0000313" key="3">
    <source>
        <dbReference type="Proteomes" id="UP000623467"/>
    </source>
</evidence>
<comment type="caution">
    <text evidence="2">The sequence shown here is derived from an EMBL/GenBank/DDBJ whole genome shotgun (WGS) entry which is preliminary data.</text>
</comment>
<name>A0A8H6XTN1_9AGAR</name>
<gene>
    <name evidence="2" type="ORF">MSAN_01850400</name>
</gene>
<dbReference type="EMBL" id="JACAZH010000019">
    <property type="protein sequence ID" value="KAF7346234.1"/>
    <property type="molecule type" value="Genomic_DNA"/>
</dbReference>
<dbReference type="Proteomes" id="UP000623467">
    <property type="component" value="Unassembled WGS sequence"/>
</dbReference>
<evidence type="ECO:0000256" key="1">
    <source>
        <dbReference type="SAM" id="MobiDB-lite"/>
    </source>
</evidence>
<evidence type="ECO:0000313" key="2">
    <source>
        <dbReference type="EMBL" id="KAF7346234.1"/>
    </source>
</evidence>
<dbReference type="OrthoDB" id="10542933at2759"/>
<accession>A0A8H6XTN1</accession>
<proteinExistence type="predicted"/>
<organism evidence="2 3">
    <name type="scientific">Mycena sanguinolenta</name>
    <dbReference type="NCBI Taxonomy" id="230812"/>
    <lineage>
        <taxon>Eukaryota</taxon>
        <taxon>Fungi</taxon>
        <taxon>Dikarya</taxon>
        <taxon>Basidiomycota</taxon>
        <taxon>Agaricomycotina</taxon>
        <taxon>Agaricomycetes</taxon>
        <taxon>Agaricomycetidae</taxon>
        <taxon>Agaricales</taxon>
        <taxon>Marasmiineae</taxon>
        <taxon>Mycenaceae</taxon>
        <taxon>Mycena</taxon>
    </lineage>
</organism>
<reference evidence="2" key="1">
    <citation type="submission" date="2020-05" db="EMBL/GenBank/DDBJ databases">
        <title>Mycena genomes resolve the evolution of fungal bioluminescence.</title>
        <authorList>
            <person name="Tsai I.J."/>
        </authorList>
    </citation>
    <scope>NUCLEOTIDE SEQUENCE</scope>
    <source>
        <strain evidence="2">160909Yilan</strain>
    </source>
</reference>
<sequence>MNCLRLLPLPRRLSRLRPHPVVTSRSTGPSLLARASSSQIRQTSLPSSSSTSSTACTTSPESRHPLFHPSAIRTTLLSTSYNLHLLPPPARVLATCACGLAASISFHPAIIGPSNIASFTDPTVFCAGADLREYGVRRASMCRALCARAVALACEERVHLNVCEENAVACFLLDVLERRMPAVGLSAAVPTRPWAVSYVSHARILAGHSESKPHPGFWNGFLMAEALAAMARRTPVLFTYNDHLLLSGSEPPSLEQLLQSLQAMAQASKRVTHLLFPALWPFMFHVIRLARDLYDKISGDYARRHPLSEPALVSLLSSLSLLQSILALILTHPRPRLILRRW</sequence>
<keyword evidence="3" id="KW-1185">Reference proteome</keyword>
<feature type="region of interest" description="Disordered" evidence="1">
    <location>
        <begin position="19"/>
        <end position="66"/>
    </location>
</feature>
<dbReference type="AlphaFoldDB" id="A0A8H6XTN1"/>